<keyword evidence="7 9" id="KW-0573">Peptidoglycan synthesis</keyword>
<keyword evidence="9" id="KW-0131">Cell cycle</keyword>
<dbReference type="InterPro" id="IPR004101">
    <property type="entry name" value="Mur_ligase_C"/>
</dbReference>
<name>A0A2M7RNH8_9BACT</name>
<dbReference type="GO" id="GO:0004326">
    <property type="term" value="F:tetrahydrofolylpolyglutamate synthase activity"/>
    <property type="evidence" value="ECO:0007669"/>
    <property type="project" value="InterPro"/>
</dbReference>
<evidence type="ECO:0000313" key="13">
    <source>
        <dbReference type="EMBL" id="PIZ01025.1"/>
    </source>
</evidence>
<gene>
    <name evidence="13" type="ORF">COY61_00905</name>
</gene>
<dbReference type="PANTHER" id="PTHR23135:SF4">
    <property type="entry name" value="UDP-N-ACETYLMURAMOYL-L-ALANYL-D-GLUTAMATE--2,6-DIAMINOPIMELATE LIGASE MURE HOMOLOG, CHLOROPLASTIC"/>
    <property type="match status" value="1"/>
</dbReference>
<dbReference type="SUPFAM" id="SSF53244">
    <property type="entry name" value="MurD-like peptide ligases, peptide-binding domain"/>
    <property type="match status" value="1"/>
</dbReference>
<dbReference type="SUPFAM" id="SSF53623">
    <property type="entry name" value="MurD-like peptide ligases, catalytic domain"/>
    <property type="match status" value="1"/>
</dbReference>
<keyword evidence="3" id="KW-0436">Ligase</keyword>
<dbReference type="NCBIfam" id="TIGR01085">
    <property type="entry name" value="murE"/>
    <property type="match status" value="1"/>
</dbReference>
<evidence type="ECO:0008006" key="15">
    <source>
        <dbReference type="Google" id="ProtNLM"/>
    </source>
</evidence>
<comment type="similarity">
    <text evidence="1">Belongs to the MurCDEF family. MurE subfamily.</text>
</comment>
<keyword evidence="10" id="KW-0472">Membrane</keyword>
<keyword evidence="4" id="KW-0547">Nucleotide-binding</keyword>
<dbReference type="InterPro" id="IPR018109">
    <property type="entry name" value="Folylpolyglutamate_synth_CS"/>
</dbReference>
<accession>A0A2M7RNH8</accession>
<dbReference type="PROSITE" id="PS01011">
    <property type="entry name" value="FOLYLPOLYGLU_SYNT_1"/>
    <property type="match status" value="1"/>
</dbReference>
<evidence type="ECO:0000256" key="1">
    <source>
        <dbReference type="ARBA" id="ARBA00005898"/>
    </source>
</evidence>
<comment type="caution">
    <text evidence="13">The sequence shown here is derived from an EMBL/GenBank/DDBJ whole genome shotgun (WGS) entry which is preliminary data.</text>
</comment>
<evidence type="ECO:0000256" key="8">
    <source>
        <dbReference type="ARBA" id="ARBA00023316"/>
    </source>
</evidence>
<feature type="domain" description="Mur ligase C-terminal" evidence="11">
    <location>
        <begin position="283"/>
        <end position="416"/>
    </location>
</feature>
<organism evidence="13 14">
    <name type="scientific">bacterium (Candidatus Gribaldobacteria) CG_4_10_14_0_8_um_filter_33_9</name>
    <dbReference type="NCBI Taxonomy" id="2014266"/>
    <lineage>
        <taxon>Bacteria</taxon>
        <taxon>Candidatus Gribaldobacteria</taxon>
    </lineage>
</organism>
<keyword evidence="9" id="KW-0132">Cell division</keyword>
<dbReference type="GO" id="GO:0071555">
    <property type="term" value="P:cell wall organization"/>
    <property type="evidence" value="ECO:0007669"/>
    <property type="project" value="UniProtKB-KW"/>
</dbReference>
<feature type="transmembrane region" description="Helical" evidence="10">
    <location>
        <begin position="35"/>
        <end position="55"/>
    </location>
</feature>
<dbReference type="AlphaFoldDB" id="A0A2M7RNH8"/>
<evidence type="ECO:0000256" key="2">
    <source>
        <dbReference type="ARBA" id="ARBA00022490"/>
    </source>
</evidence>
<dbReference type="GO" id="GO:0005524">
    <property type="term" value="F:ATP binding"/>
    <property type="evidence" value="ECO:0007669"/>
    <property type="project" value="UniProtKB-KW"/>
</dbReference>
<evidence type="ECO:0000256" key="9">
    <source>
        <dbReference type="RuleBase" id="RU004135"/>
    </source>
</evidence>
<comment type="pathway">
    <text evidence="9">Cell wall biogenesis; peptidoglycan biosynthesis.</text>
</comment>
<protein>
    <recommendedName>
        <fullName evidence="15">UDP-N-acetylmuramoyl-L-alanyl-D-glutamate--2, 6-diaminopimelate ligase</fullName>
    </recommendedName>
</protein>
<evidence type="ECO:0000256" key="6">
    <source>
        <dbReference type="ARBA" id="ARBA00022960"/>
    </source>
</evidence>
<dbReference type="GO" id="GO:0009252">
    <property type="term" value="P:peptidoglycan biosynthetic process"/>
    <property type="evidence" value="ECO:0007669"/>
    <property type="project" value="UniProtKB-UniPathway"/>
</dbReference>
<dbReference type="GO" id="GO:0008360">
    <property type="term" value="P:regulation of cell shape"/>
    <property type="evidence" value="ECO:0007669"/>
    <property type="project" value="UniProtKB-KW"/>
</dbReference>
<keyword evidence="8 9" id="KW-0961">Cell wall biogenesis/degradation</keyword>
<feature type="domain" description="Mur ligase central" evidence="12">
    <location>
        <begin position="67"/>
        <end position="260"/>
    </location>
</feature>
<dbReference type="GO" id="GO:0051301">
    <property type="term" value="P:cell division"/>
    <property type="evidence" value="ECO:0007669"/>
    <property type="project" value="UniProtKB-KW"/>
</dbReference>
<evidence type="ECO:0000259" key="12">
    <source>
        <dbReference type="Pfam" id="PF08245"/>
    </source>
</evidence>
<dbReference type="Proteomes" id="UP000229371">
    <property type="component" value="Unassembled WGS sequence"/>
</dbReference>
<dbReference type="PANTHER" id="PTHR23135">
    <property type="entry name" value="MUR LIGASE FAMILY MEMBER"/>
    <property type="match status" value="1"/>
</dbReference>
<dbReference type="Gene3D" id="3.90.190.20">
    <property type="entry name" value="Mur ligase, C-terminal domain"/>
    <property type="match status" value="1"/>
</dbReference>
<comment type="subcellular location">
    <subcellularLocation>
        <location evidence="9">Cytoplasm</location>
    </subcellularLocation>
</comment>
<dbReference type="InterPro" id="IPR005761">
    <property type="entry name" value="UDP-N-AcMur-Glu-dNH2Pim_ligase"/>
</dbReference>
<evidence type="ECO:0000313" key="14">
    <source>
        <dbReference type="Proteomes" id="UP000229371"/>
    </source>
</evidence>
<evidence type="ECO:0000256" key="4">
    <source>
        <dbReference type="ARBA" id="ARBA00022741"/>
    </source>
</evidence>
<keyword evidence="6 9" id="KW-0133">Cell shape</keyword>
<proteinExistence type="inferred from homology"/>
<evidence type="ECO:0000256" key="10">
    <source>
        <dbReference type="SAM" id="Phobius"/>
    </source>
</evidence>
<keyword evidence="10" id="KW-0812">Transmembrane</keyword>
<evidence type="ECO:0000256" key="3">
    <source>
        <dbReference type="ARBA" id="ARBA00022598"/>
    </source>
</evidence>
<dbReference type="EMBL" id="PFMI01000025">
    <property type="protein sequence ID" value="PIZ01025.1"/>
    <property type="molecule type" value="Genomic_DNA"/>
</dbReference>
<dbReference type="Pfam" id="PF08245">
    <property type="entry name" value="Mur_ligase_M"/>
    <property type="match status" value="1"/>
</dbReference>
<evidence type="ECO:0000259" key="11">
    <source>
        <dbReference type="Pfam" id="PF02875"/>
    </source>
</evidence>
<keyword evidence="10" id="KW-1133">Transmembrane helix</keyword>
<dbReference type="InterPro" id="IPR036565">
    <property type="entry name" value="Mur-like_cat_sf"/>
</dbReference>
<dbReference type="UniPathway" id="UPA00219"/>
<dbReference type="GO" id="GO:0005737">
    <property type="term" value="C:cytoplasm"/>
    <property type="evidence" value="ECO:0007669"/>
    <property type="project" value="UniProtKB-SubCell"/>
</dbReference>
<keyword evidence="2" id="KW-0963">Cytoplasm</keyword>
<dbReference type="CDD" id="cd01983">
    <property type="entry name" value="SIMIBI"/>
    <property type="match status" value="1"/>
</dbReference>
<dbReference type="InterPro" id="IPR036615">
    <property type="entry name" value="Mur_ligase_C_dom_sf"/>
</dbReference>
<keyword evidence="5" id="KW-0067">ATP-binding</keyword>
<sequence>MYKSQRSGRNKNSYPSYSFIFKMKSLIRKIFPKPLFEFLLNKYHFLLAFLGALIYRFPSRKLKVIGVTGTNGKTTTVEMISKILEQAGYKVAISSSIKFQVGKKKWLNESRMTMPGRFALQKLLRTAALNNCQYVVIEVSSEGILQHRHRFINFETAIFTNLSPEHIERHHCFENYRQAKGKLFQATKNIHIVNIDDENAEYFLQFPAKKKYLYKVKGQKAIIKIIDKNSKILEELEDLNINLKLLGNFNIYNALAAICVGMSQKISLEICKKTMEKIEGIPGRMEEVISQPFKVFIDYAITPVALEKVYQTLSTNYLPAQAGKQVAKLICVLGACGGGRDKWKRQIFGKIAAKYCDEIIITNEDPYDENPIQILSMIKSGIQNLKATEILDRREAIKKALNLANKNDTIIITGKGCELWMCVEKGKKIPWNDREIVREEFKKLKK</sequence>
<dbReference type="InterPro" id="IPR013221">
    <property type="entry name" value="Mur_ligase_cen"/>
</dbReference>
<evidence type="ECO:0000256" key="5">
    <source>
        <dbReference type="ARBA" id="ARBA00022840"/>
    </source>
</evidence>
<dbReference type="Pfam" id="PF02875">
    <property type="entry name" value="Mur_ligase_C"/>
    <property type="match status" value="1"/>
</dbReference>
<evidence type="ECO:0000256" key="7">
    <source>
        <dbReference type="ARBA" id="ARBA00022984"/>
    </source>
</evidence>
<reference evidence="14" key="1">
    <citation type="submission" date="2017-09" db="EMBL/GenBank/DDBJ databases">
        <title>Depth-based differentiation of microbial function through sediment-hosted aquifers and enrichment of novel symbionts in the deep terrestrial subsurface.</title>
        <authorList>
            <person name="Probst A.J."/>
            <person name="Ladd B."/>
            <person name="Jarett J.K."/>
            <person name="Geller-Mcgrath D.E."/>
            <person name="Sieber C.M.K."/>
            <person name="Emerson J.B."/>
            <person name="Anantharaman K."/>
            <person name="Thomas B.C."/>
            <person name="Malmstrom R."/>
            <person name="Stieglmeier M."/>
            <person name="Klingl A."/>
            <person name="Woyke T."/>
            <person name="Ryan C.M."/>
            <person name="Banfield J.F."/>
        </authorList>
    </citation>
    <scope>NUCLEOTIDE SEQUENCE [LARGE SCALE GENOMIC DNA]</scope>
</reference>
<dbReference type="Gene3D" id="3.40.1190.10">
    <property type="entry name" value="Mur-like, catalytic domain"/>
    <property type="match status" value="1"/>
</dbReference>